<dbReference type="InterPro" id="IPR020846">
    <property type="entry name" value="MFS_dom"/>
</dbReference>
<dbReference type="Gene3D" id="1.10.238.10">
    <property type="entry name" value="EF-hand"/>
    <property type="match status" value="1"/>
</dbReference>
<feature type="transmembrane region" description="Helical" evidence="7">
    <location>
        <begin position="239"/>
        <end position="259"/>
    </location>
</feature>
<keyword evidence="11" id="KW-1185">Reference proteome</keyword>
<evidence type="ECO:0000313" key="10">
    <source>
        <dbReference type="EnsemblProtists" id="EOD03825"/>
    </source>
</evidence>
<dbReference type="PaxDb" id="2903-EOD03825"/>
<feature type="transmembrane region" description="Helical" evidence="7">
    <location>
        <begin position="168"/>
        <end position="188"/>
    </location>
</feature>
<keyword evidence="4" id="KW-0106">Calcium</keyword>
<evidence type="ECO:0000256" key="5">
    <source>
        <dbReference type="ARBA" id="ARBA00022989"/>
    </source>
</evidence>
<dbReference type="AlphaFoldDB" id="A0A0D3HXU0"/>
<name>A0A0D3HXU0_EMIH1</name>
<dbReference type="GO" id="GO:0005509">
    <property type="term" value="F:calcium ion binding"/>
    <property type="evidence" value="ECO:0007669"/>
    <property type="project" value="InterPro"/>
</dbReference>
<dbReference type="Pfam" id="PF07690">
    <property type="entry name" value="MFS_1"/>
    <property type="match status" value="1"/>
</dbReference>
<accession>A0A0D3HXU0</accession>
<dbReference type="InterPro" id="IPR050189">
    <property type="entry name" value="MFS_Efflux_Transporters"/>
</dbReference>
<feature type="transmembrane region" description="Helical" evidence="7">
    <location>
        <begin position="440"/>
        <end position="465"/>
    </location>
</feature>
<organism evidence="10 11">
    <name type="scientific">Emiliania huxleyi (strain CCMP1516)</name>
    <dbReference type="NCBI Taxonomy" id="280463"/>
    <lineage>
        <taxon>Eukaryota</taxon>
        <taxon>Haptista</taxon>
        <taxon>Haptophyta</taxon>
        <taxon>Prymnesiophyceae</taxon>
        <taxon>Isochrysidales</taxon>
        <taxon>Noelaerhabdaceae</taxon>
        <taxon>Emiliania</taxon>
    </lineage>
</organism>
<dbReference type="InterPro" id="IPR002048">
    <property type="entry name" value="EF_hand_dom"/>
</dbReference>
<evidence type="ECO:0000256" key="6">
    <source>
        <dbReference type="ARBA" id="ARBA00023136"/>
    </source>
</evidence>
<sequence length="536" mass="55133">MRLRGRTLRARAVCSSVHRLARPSRLCSRNLSTALRPSSTGLFITDPYNAHSLLASLKLGSFSEADMNDAFDRLDKNMDDRLSIDEVRTAFQGYAARKGLSDADLGAMTERFMELWDDDKSKTIERDEFNRHATALGKELHPAAYQLCGGIALTALPFGILVPFEPQLVAHLGITAAGFGAANGALFFSNVLCTIPMTEVVARRGSKQILVGSLVLMGASMGAVALVHSLEQLVACRLAGGVALSGIVAANMAGVVKIGTPLNRTKNMALLMQARNTGMALGPAVGGLLGSLVSMQAAFAGVGLGLAGSALVFGRIYRDVAPGDQKPIDPPLQLFRTAFVSWREVLTTVPDLGALCVMSAVANGSLAGTNMTLLPLLLCDELGLGTGAIGSMLAANAVVGAVTGGQMGALAHRVGPRLAIGAGATTVAVGMAAQPALGDATLILGALCSAQLGLGVLTPTLAAQIQEKVLKEKPSLVMQAMSLQNTSSFIGLVAGAGVGGAVGSQLGFAAGYQTVSMGLLVAGLATAARFPVRKLS</sequence>
<feature type="transmembrane region" description="Helical" evidence="7">
    <location>
        <begin position="209"/>
        <end position="227"/>
    </location>
</feature>
<keyword evidence="6 7" id="KW-0472">Membrane</keyword>
<feature type="domain" description="EF-hand" evidence="8">
    <location>
        <begin position="62"/>
        <end position="97"/>
    </location>
</feature>
<feature type="transmembrane region" description="Helical" evidence="7">
    <location>
        <begin position="414"/>
        <end position="434"/>
    </location>
</feature>
<feature type="transmembrane region" description="Helical" evidence="7">
    <location>
        <begin position="486"/>
        <end position="508"/>
    </location>
</feature>
<feature type="transmembrane region" description="Helical" evidence="7">
    <location>
        <begin position="143"/>
        <end position="162"/>
    </location>
</feature>
<dbReference type="CDD" id="cd00051">
    <property type="entry name" value="EFh"/>
    <property type="match status" value="1"/>
</dbReference>
<evidence type="ECO:0000259" key="8">
    <source>
        <dbReference type="PROSITE" id="PS50222"/>
    </source>
</evidence>
<dbReference type="GO" id="GO:0022857">
    <property type="term" value="F:transmembrane transporter activity"/>
    <property type="evidence" value="ECO:0007669"/>
    <property type="project" value="InterPro"/>
</dbReference>
<dbReference type="InterPro" id="IPR018247">
    <property type="entry name" value="EF_Hand_1_Ca_BS"/>
</dbReference>
<dbReference type="PROSITE" id="PS50222">
    <property type="entry name" value="EF_HAND_2"/>
    <property type="match status" value="2"/>
</dbReference>
<evidence type="ECO:0000256" key="1">
    <source>
        <dbReference type="ARBA" id="ARBA00004651"/>
    </source>
</evidence>
<keyword evidence="3 7" id="KW-0812">Transmembrane</keyword>
<dbReference type="GeneID" id="17249977"/>
<dbReference type="PANTHER" id="PTHR43124:SF3">
    <property type="entry name" value="CHLORAMPHENICOL EFFLUX PUMP RV0191"/>
    <property type="match status" value="1"/>
</dbReference>
<keyword evidence="2" id="KW-1003">Cell membrane</keyword>
<dbReference type="Gene3D" id="1.20.1250.20">
    <property type="entry name" value="MFS general substrate transporter like domains"/>
    <property type="match status" value="1"/>
</dbReference>
<dbReference type="KEGG" id="ehx:EMIHUDRAFT_250792"/>
<dbReference type="HOGENOM" id="CLU_581959_0_0_1"/>
<evidence type="ECO:0000256" key="3">
    <source>
        <dbReference type="ARBA" id="ARBA00022692"/>
    </source>
</evidence>
<dbReference type="PRINTS" id="PR01035">
    <property type="entry name" value="TCRTETA"/>
</dbReference>
<dbReference type="PANTHER" id="PTHR43124">
    <property type="entry name" value="PURINE EFFLUX PUMP PBUE"/>
    <property type="match status" value="1"/>
</dbReference>
<feature type="domain" description="Major facilitator superfamily (MFS) profile" evidence="9">
    <location>
        <begin position="143"/>
        <end position="534"/>
    </location>
</feature>
<dbReference type="PROSITE" id="PS50850">
    <property type="entry name" value="MFS"/>
    <property type="match status" value="1"/>
</dbReference>
<reference evidence="11" key="1">
    <citation type="journal article" date="2013" name="Nature">
        <title>Pan genome of the phytoplankton Emiliania underpins its global distribution.</title>
        <authorList>
            <person name="Read B.A."/>
            <person name="Kegel J."/>
            <person name="Klute M.J."/>
            <person name="Kuo A."/>
            <person name="Lefebvre S.C."/>
            <person name="Maumus F."/>
            <person name="Mayer C."/>
            <person name="Miller J."/>
            <person name="Monier A."/>
            <person name="Salamov A."/>
            <person name="Young J."/>
            <person name="Aguilar M."/>
            <person name="Claverie J.M."/>
            <person name="Frickenhaus S."/>
            <person name="Gonzalez K."/>
            <person name="Herman E.K."/>
            <person name="Lin Y.C."/>
            <person name="Napier J."/>
            <person name="Ogata H."/>
            <person name="Sarno A.F."/>
            <person name="Shmutz J."/>
            <person name="Schroeder D."/>
            <person name="de Vargas C."/>
            <person name="Verret F."/>
            <person name="von Dassow P."/>
            <person name="Valentin K."/>
            <person name="Van de Peer Y."/>
            <person name="Wheeler G."/>
            <person name="Dacks J.B."/>
            <person name="Delwiche C.F."/>
            <person name="Dyhrman S.T."/>
            <person name="Glockner G."/>
            <person name="John U."/>
            <person name="Richards T."/>
            <person name="Worden A.Z."/>
            <person name="Zhang X."/>
            <person name="Grigoriev I.V."/>
            <person name="Allen A.E."/>
            <person name="Bidle K."/>
            <person name="Borodovsky M."/>
            <person name="Bowler C."/>
            <person name="Brownlee C."/>
            <person name="Cock J.M."/>
            <person name="Elias M."/>
            <person name="Gladyshev V.N."/>
            <person name="Groth M."/>
            <person name="Guda C."/>
            <person name="Hadaegh A."/>
            <person name="Iglesias-Rodriguez M.D."/>
            <person name="Jenkins J."/>
            <person name="Jones B.M."/>
            <person name="Lawson T."/>
            <person name="Leese F."/>
            <person name="Lindquist E."/>
            <person name="Lobanov A."/>
            <person name="Lomsadze A."/>
            <person name="Malik S.B."/>
            <person name="Marsh M.E."/>
            <person name="Mackinder L."/>
            <person name="Mock T."/>
            <person name="Mueller-Roeber B."/>
            <person name="Pagarete A."/>
            <person name="Parker M."/>
            <person name="Probert I."/>
            <person name="Quesneville H."/>
            <person name="Raines C."/>
            <person name="Rensing S.A."/>
            <person name="Riano-Pachon D.M."/>
            <person name="Richier S."/>
            <person name="Rokitta S."/>
            <person name="Shiraiwa Y."/>
            <person name="Soanes D.M."/>
            <person name="van der Giezen M."/>
            <person name="Wahlund T.M."/>
            <person name="Williams B."/>
            <person name="Wilson W."/>
            <person name="Wolfe G."/>
            <person name="Wurch L.L."/>
        </authorList>
    </citation>
    <scope>NUCLEOTIDE SEQUENCE</scope>
</reference>
<dbReference type="InterPro" id="IPR011701">
    <property type="entry name" value="MFS"/>
</dbReference>
<evidence type="ECO:0008006" key="12">
    <source>
        <dbReference type="Google" id="ProtNLM"/>
    </source>
</evidence>
<dbReference type="InterPro" id="IPR036259">
    <property type="entry name" value="MFS_trans_sf"/>
</dbReference>
<comment type="subcellular location">
    <subcellularLocation>
        <location evidence="1">Cell membrane</location>
        <topology evidence="1">Multi-pass membrane protein</topology>
    </subcellularLocation>
</comment>
<dbReference type="PROSITE" id="PS00018">
    <property type="entry name" value="EF_HAND_1"/>
    <property type="match status" value="2"/>
</dbReference>
<dbReference type="Proteomes" id="UP000013827">
    <property type="component" value="Unassembled WGS sequence"/>
</dbReference>
<dbReference type="SUPFAM" id="SSF47473">
    <property type="entry name" value="EF-hand"/>
    <property type="match status" value="1"/>
</dbReference>
<feature type="transmembrane region" description="Helical" evidence="7">
    <location>
        <begin position="280"/>
        <end position="313"/>
    </location>
</feature>
<feature type="domain" description="EF-hand" evidence="8">
    <location>
        <begin position="104"/>
        <end position="139"/>
    </location>
</feature>
<evidence type="ECO:0000256" key="4">
    <source>
        <dbReference type="ARBA" id="ARBA00022837"/>
    </source>
</evidence>
<reference evidence="10" key="2">
    <citation type="submission" date="2024-10" db="UniProtKB">
        <authorList>
            <consortium name="EnsemblProtists"/>
        </authorList>
    </citation>
    <scope>IDENTIFICATION</scope>
</reference>
<protein>
    <recommendedName>
        <fullName evidence="12">Calmodulin</fullName>
    </recommendedName>
</protein>
<dbReference type="Pfam" id="PF13499">
    <property type="entry name" value="EF-hand_7"/>
    <property type="match status" value="1"/>
</dbReference>
<dbReference type="SUPFAM" id="SSF103473">
    <property type="entry name" value="MFS general substrate transporter"/>
    <property type="match status" value="1"/>
</dbReference>
<dbReference type="InterPro" id="IPR001958">
    <property type="entry name" value="Tet-R_TetA/multi-R_MdtG-like"/>
</dbReference>
<dbReference type="InterPro" id="IPR011992">
    <property type="entry name" value="EF-hand-dom_pair"/>
</dbReference>
<dbReference type="RefSeq" id="XP_005756254.1">
    <property type="nucleotide sequence ID" value="XM_005756197.1"/>
</dbReference>
<proteinExistence type="predicted"/>
<feature type="transmembrane region" description="Helical" evidence="7">
    <location>
        <begin position="382"/>
        <end position="402"/>
    </location>
</feature>
<evidence type="ECO:0000313" key="11">
    <source>
        <dbReference type="Proteomes" id="UP000013827"/>
    </source>
</evidence>
<evidence type="ECO:0000256" key="2">
    <source>
        <dbReference type="ARBA" id="ARBA00022475"/>
    </source>
</evidence>
<dbReference type="EnsemblProtists" id="EOD03825">
    <property type="protein sequence ID" value="EOD03825"/>
    <property type="gene ID" value="EMIHUDRAFT_250792"/>
</dbReference>
<evidence type="ECO:0000256" key="7">
    <source>
        <dbReference type="SAM" id="Phobius"/>
    </source>
</evidence>
<keyword evidence="5 7" id="KW-1133">Transmembrane helix</keyword>
<dbReference type="GO" id="GO:0005886">
    <property type="term" value="C:plasma membrane"/>
    <property type="evidence" value="ECO:0007669"/>
    <property type="project" value="UniProtKB-SubCell"/>
</dbReference>
<evidence type="ECO:0000259" key="9">
    <source>
        <dbReference type="PROSITE" id="PS50850"/>
    </source>
</evidence>